<dbReference type="GO" id="GO:0016491">
    <property type="term" value="F:oxidoreductase activity"/>
    <property type="evidence" value="ECO:0007669"/>
    <property type="project" value="UniProtKB-KW"/>
</dbReference>
<evidence type="ECO:0000313" key="7">
    <source>
        <dbReference type="Proteomes" id="UP000229839"/>
    </source>
</evidence>
<protein>
    <recommendedName>
        <fullName evidence="5">Thioredoxin domain-containing protein</fullName>
    </recommendedName>
</protein>
<dbReference type="CDD" id="cd03023">
    <property type="entry name" value="DsbA_Com1_like"/>
    <property type="match status" value="1"/>
</dbReference>
<dbReference type="RefSeq" id="WP_100129132.1">
    <property type="nucleotide sequence ID" value="NZ_CADDYI010000015.1"/>
</dbReference>
<dbReference type="EMBL" id="NJGE01000013">
    <property type="protein sequence ID" value="PIT68704.1"/>
    <property type="molecule type" value="Genomic_DNA"/>
</dbReference>
<keyword evidence="3" id="KW-1015">Disulfide bond</keyword>
<gene>
    <name evidence="6" type="ORF">CER18_05830</name>
</gene>
<organism evidence="6 7">
    <name type="scientific">Bartonella tribocorum</name>
    <dbReference type="NCBI Taxonomy" id="85701"/>
    <lineage>
        <taxon>Bacteria</taxon>
        <taxon>Pseudomonadati</taxon>
        <taxon>Pseudomonadota</taxon>
        <taxon>Alphaproteobacteria</taxon>
        <taxon>Hyphomicrobiales</taxon>
        <taxon>Bartonellaceae</taxon>
        <taxon>Bartonella</taxon>
    </lineage>
</organism>
<reference evidence="6 7" key="1">
    <citation type="submission" date="2017-06" db="EMBL/GenBank/DDBJ databases">
        <title>Draft genome of Bartonella tribocorum strain L103, isolated from a rodent in Laos.</title>
        <authorList>
            <person name="Hadjadj L."/>
            <person name="Jiyipong T."/>
            <person name="Morand S."/>
            <person name="Diene S.M."/>
            <person name="Rolain J.-M."/>
        </authorList>
    </citation>
    <scope>NUCLEOTIDE SEQUENCE [LARGE SCALE GENOMIC DNA]</scope>
    <source>
        <strain evidence="6 7">L103</strain>
    </source>
</reference>
<evidence type="ECO:0000256" key="3">
    <source>
        <dbReference type="ARBA" id="ARBA00023157"/>
    </source>
</evidence>
<dbReference type="OrthoDB" id="9780147at2"/>
<dbReference type="STRING" id="85701.BM1374166_01057"/>
<dbReference type="InterPro" id="IPR013766">
    <property type="entry name" value="Thioredoxin_domain"/>
</dbReference>
<dbReference type="Proteomes" id="UP000229839">
    <property type="component" value="Unassembled WGS sequence"/>
</dbReference>
<dbReference type="PANTHER" id="PTHR13887">
    <property type="entry name" value="GLUTATHIONE S-TRANSFERASE KAPPA"/>
    <property type="match status" value="1"/>
</dbReference>
<dbReference type="Gene3D" id="3.40.30.10">
    <property type="entry name" value="Glutaredoxin"/>
    <property type="match status" value="1"/>
</dbReference>
<accession>A0A2M6URD4</accession>
<feature type="domain" description="Thioredoxin" evidence="5">
    <location>
        <begin position="96"/>
        <end position="290"/>
    </location>
</feature>
<dbReference type="AlphaFoldDB" id="A0A2M6URD4"/>
<comment type="caution">
    <text evidence="6">The sequence shown here is derived from an EMBL/GenBank/DDBJ whole genome shotgun (WGS) entry which is preliminary data.</text>
</comment>
<evidence type="ECO:0000259" key="5">
    <source>
        <dbReference type="PROSITE" id="PS51352"/>
    </source>
</evidence>
<evidence type="ECO:0000313" key="6">
    <source>
        <dbReference type="EMBL" id="PIT68704.1"/>
    </source>
</evidence>
<keyword evidence="2" id="KW-0560">Oxidoreductase</keyword>
<evidence type="ECO:0000256" key="2">
    <source>
        <dbReference type="ARBA" id="ARBA00023002"/>
    </source>
</evidence>
<keyword evidence="4" id="KW-0676">Redox-active center</keyword>
<keyword evidence="1" id="KW-0732">Signal</keyword>
<dbReference type="PROSITE" id="PS51352">
    <property type="entry name" value="THIOREDOXIN_2"/>
    <property type="match status" value="1"/>
</dbReference>
<dbReference type="InterPro" id="IPR041205">
    <property type="entry name" value="ScsC_N"/>
</dbReference>
<dbReference type="SUPFAM" id="SSF52833">
    <property type="entry name" value="Thioredoxin-like"/>
    <property type="match status" value="1"/>
</dbReference>
<proteinExistence type="predicted"/>
<evidence type="ECO:0000256" key="4">
    <source>
        <dbReference type="ARBA" id="ARBA00023284"/>
    </source>
</evidence>
<sequence length="290" mass="33128">MTHQPQNSKVTLVSKILVPVTLSILFFFPSLSNATSHPKTVNHLNLENLKIQLLEDSNFLSKLKEKVTPHIDSQHIQQIVREYLLTHPEIMIEMQLILQDKLEKQNEYERQRQTSVIHLLEKEIFHSPHDAVLGNPNGKKILVDFFDYNCQHCKSSYSDIENLIKEYPDLQVIIKDLPILGPDSIAVHTVAYAFRKQFPEKYPQFHKALLMHQGRMNEAKAIKIAVSLGVDEKKLRNAIKDPDLQNAFKKNIQIASKLHITGTPSYIIGDTILIGAASQDMLKQAIDNTQ</sequence>
<dbReference type="InterPro" id="IPR036249">
    <property type="entry name" value="Thioredoxin-like_sf"/>
</dbReference>
<evidence type="ECO:0000256" key="1">
    <source>
        <dbReference type="ARBA" id="ARBA00022729"/>
    </source>
</evidence>
<dbReference type="PANTHER" id="PTHR13887:SF14">
    <property type="entry name" value="DISULFIDE BOND FORMATION PROTEIN D"/>
    <property type="match status" value="1"/>
</dbReference>
<dbReference type="InterPro" id="IPR001853">
    <property type="entry name" value="DSBA-like_thioredoxin_dom"/>
</dbReference>
<dbReference type="Pfam" id="PF18312">
    <property type="entry name" value="ScsC_N"/>
    <property type="match status" value="1"/>
</dbReference>
<name>A0A2M6URD4_9HYPH</name>
<dbReference type="Pfam" id="PF01323">
    <property type="entry name" value="DSBA"/>
    <property type="match status" value="1"/>
</dbReference>